<dbReference type="GeneID" id="100377597"/>
<evidence type="ECO:0000313" key="6">
    <source>
        <dbReference type="RefSeq" id="XP_002741570.1"/>
    </source>
</evidence>
<dbReference type="PANTHER" id="PTHR24174:SF16">
    <property type="entry name" value="CASKIN-2"/>
    <property type="match status" value="1"/>
</dbReference>
<evidence type="ECO:0000313" key="5">
    <source>
        <dbReference type="Proteomes" id="UP000694865"/>
    </source>
</evidence>
<dbReference type="Gene3D" id="1.10.150.50">
    <property type="entry name" value="Transcription Factor, Ets-1"/>
    <property type="match status" value="2"/>
</dbReference>
<protein>
    <submittedName>
        <fullName evidence="6">Uncharacterized protein LOC100377597</fullName>
    </submittedName>
</protein>
<feature type="compositionally biased region" description="Basic and acidic residues" evidence="3">
    <location>
        <begin position="265"/>
        <end position="276"/>
    </location>
</feature>
<name>A0ABM0H0M0_SACKO</name>
<dbReference type="PROSITE" id="PS50105">
    <property type="entry name" value="SAM_DOMAIN"/>
    <property type="match status" value="1"/>
</dbReference>
<dbReference type="PANTHER" id="PTHR24174">
    <property type="entry name" value="ANKYRIN REPEAT AND STERILE ALPHA MOTIF DOMAIN-CONTAINING PROTEIN 1"/>
    <property type="match status" value="1"/>
</dbReference>
<sequence length="276" mass="31401">MDDCAIVSFLEPIGLMQYLETFQTKGYDRESDFCRLTDTSLDDLEITDIDHRNALLHGAEQYVQSDQYKVYQFLKDNDLEYYYKHFISSEYTTIESLSRIDVNRETLDDLEITLPGHKRRLENAKFMVDSGSDVVTARQEVLDQLDLELIGSIESKGVHATVEKQLYKAVLGIGQIDISIEVMAQSYDSIGNRVLRHFRHFIDSKRHIWLKGDKLDTSSPFPIGASLSSSRSAGPSTSAKEMSEELIPPLSREESTMSTTQASESTKEHKQSQQKN</sequence>
<feature type="region of interest" description="Disordered" evidence="3">
    <location>
        <begin position="222"/>
        <end position="276"/>
    </location>
</feature>
<reference evidence="6" key="1">
    <citation type="submission" date="2025-08" db="UniProtKB">
        <authorList>
            <consortium name="RefSeq"/>
        </authorList>
    </citation>
    <scope>IDENTIFICATION</scope>
    <source>
        <tissue evidence="6">Testes</tissue>
    </source>
</reference>
<evidence type="ECO:0000256" key="1">
    <source>
        <dbReference type="ARBA" id="ARBA00022737"/>
    </source>
</evidence>
<keyword evidence="2" id="KW-0040">ANK repeat</keyword>
<evidence type="ECO:0000259" key="4">
    <source>
        <dbReference type="PROSITE" id="PS50105"/>
    </source>
</evidence>
<gene>
    <name evidence="6" type="primary">LOC100377597</name>
</gene>
<dbReference type="Pfam" id="PF00536">
    <property type="entry name" value="SAM_1"/>
    <property type="match status" value="1"/>
</dbReference>
<dbReference type="InterPro" id="IPR033635">
    <property type="entry name" value="ANKS1/Caskin"/>
</dbReference>
<organism evidence="5 6">
    <name type="scientific">Saccoglossus kowalevskii</name>
    <name type="common">Acorn worm</name>
    <dbReference type="NCBI Taxonomy" id="10224"/>
    <lineage>
        <taxon>Eukaryota</taxon>
        <taxon>Metazoa</taxon>
        <taxon>Hemichordata</taxon>
        <taxon>Enteropneusta</taxon>
        <taxon>Harrimaniidae</taxon>
        <taxon>Saccoglossus</taxon>
    </lineage>
</organism>
<dbReference type="Pfam" id="PF07647">
    <property type="entry name" value="SAM_2"/>
    <property type="match status" value="1"/>
</dbReference>
<dbReference type="InterPro" id="IPR001660">
    <property type="entry name" value="SAM"/>
</dbReference>
<dbReference type="RefSeq" id="XP_002741570.1">
    <property type="nucleotide sequence ID" value="XM_002741524.2"/>
</dbReference>
<dbReference type="SMART" id="SM00454">
    <property type="entry name" value="SAM"/>
    <property type="match status" value="2"/>
</dbReference>
<feature type="domain" description="SAM" evidence="4">
    <location>
        <begin position="6"/>
        <end position="65"/>
    </location>
</feature>
<evidence type="ECO:0000256" key="3">
    <source>
        <dbReference type="SAM" id="MobiDB-lite"/>
    </source>
</evidence>
<dbReference type="InterPro" id="IPR013761">
    <property type="entry name" value="SAM/pointed_sf"/>
</dbReference>
<proteinExistence type="predicted"/>
<accession>A0ABM0H0M0</accession>
<keyword evidence="5" id="KW-1185">Reference proteome</keyword>
<dbReference type="SUPFAM" id="SSF47769">
    <property type="entry name" value="SAM/Pointed domain"/>
    <property type="match status" value="2"/>
</dbReference>
<feature type="compositionally biased region" description="Low complexity" evidence="3">
    <location>
        <begin position="225"/>
        <end position="239"/>
    </location>
</feature>
<dbReference type="Proteomes" id="UP000694865">
    <property type="component" value="Unplaced"/>
</dbReference>
<keyword evidence="1" id="KW-0677">Repeat</keyword>
<evidence type="ECO:0000256" key="2">
    <source>
        <dbReference type="ARBA" id="ARBA00023043"/>
    </source>
</evidence>